<proteinExistence type="inferred from homology"/>
<reference evidence="7" key="1">
    <citation type="journal article" date="2020" name="mSystems">
        <title>Genome- and Community-Level Interaction Insights into Carbon Utilization and Element Cycling Functions of Hydrothermarchaeota in Hydrothermal Sediment.</title>
        <authorList>
            <person name="Zhou Z."/>
            <person name="Liu Y."/>
            <person name="Xu W."/>
            <person name="Pan J."/>
            <person name="Luo Z.H."/>
            <person name="Li M."/>
        </authorList>
    </citation>
    <scope>NUCLEOTIDE SEQUENCE [LARGE SCALE GENOMIC DNA]</scope>
    <source>
        <strain evidence="7">HyVt-345</strain>
    </source>
</reference>
<comment type="caution">
    <text evidence="7">The sequence shown here is derived from an EMBL/GenBank/DDBJ whole genome shotgun (WGS) entry which is preliminary data.</text>
</comment>
<dbReference type="EMBL" id="DRGL01000050">
    <property type="protein sequence ID" value="HEA21985.1"/>
    <property type="molecule type" value="Genomic_DNA"/>
</dbReference>
<evidence type="ECO:0000313" key="7">
    <source>
        <dbReference type="EMBL" id="HEA21985.1"/>
    </source>
</evidence>
<evidence type="ECO:0000256" key="6">
    <source>
        <dbReference type="SAM" id="Phobius"/>
    </source>
</evidence>
<dbReference type="GO" id="GO:0016020">
    <property type="term" value="C:membrane"/>
    <property type="evidence" value="ECO:0007669"/>
    <property type="project" value="UniProtKB-SubCell"/>
</dbReference>
<keyword evidence="3 6" id="KW-0812">Transmembrane</keyword>
<evidence type="ECO:0000256" key="4">
    <source>
        <dbReference type="ARBA" id="ARBA00022989"/>
    </source>
</evidence>
<comment type="similarity">
    <text evidence="2">Belongs to the autoinducer-2 exporter (AI-2E) (TC 2.A.86) family.</text>
</comment>
<comment type="subcellular location">
    <subcellularLocation>
        <location evidence="1">Membrane</location>
        <topology evidence="1">Multi-pass membrane protein</topology>
    </subcellularLocation>
</comment>
<protein>
    <submittedName>
        <fullName evidence="7">AI-2E family transporter</fullName>
    </submittedName>
</protein>
<accession>A0A831QRH3</accession>
<dbReference type="AlphaFoldDB" id="A0A831QRH3"/>
<name>A0A831QRH3_9FLAO</name>
<dbReference type="InterPro" id="IPR002549">
    <property type="entry name" value="AI-2E-like"/>
</dbReference>
<sequence>MSFFLVVALLLYGGYRIRALIAYLAIAIVLDLLGRPIVSFLGQRADIGKTYGAIITMLVILGFIAGFTVMFVPVLSEQGKDRALFDFEGMQGELDKIYDRISEFFGTSREVVEEAVMDSEIEKEVTEKAKDSAVTTLLDTLLGNNDPTQHRTDLGALYGLLHAQGP</sequence>
<keyword evidence="4 6" id="KW-1133">Transmembrane helix</keyword>
<evidence type="ECO:0000256" key="2">
    <source>
        <dbReference type="ARBA" id="ARBA00009773"/>
    </source>
</evidence>
<dbReference type="Pfam" id="PF01594">
    <property type="entry name" value="AI-2E_transport"/>
    <property type="match status" value="1"/>
</dbReference>
<dbReference type="Proteomes" id="UP000886191">
    <property type="component" value="Unassembled WGS sequence"/>
</dbReference>
<evidence type="ECO:0000256" key="5">
    <source>
        <dbReference type="ARBA" id="ARBA00023136"/>
    </source>
</evidence>
<evidence type="ECO:0000256" key="1">
    <source>
        <dbReference type="ARBA" id="ARBA00004141"/>
    </source>
</evidence>
<gene>
    <name evidence="7" type="ORF">ENH87_13855</name>
</gene>
<feature type="transmembrane region" description="Helical" evidence="6">
    <location>
        <begin position="51"/>
        <end position="75"/>
    </location>
</feature>
<organism evidence="7">
    <name type="scientific">Pricia antarctica</name>
    <dbReference type="NCBI Taxonomy" id="641691"/>
    <lineage>
        <taxon>Bacteria</taxon>
        <taxon>Pseudomonadati</taxon>
        <taxon>Bacteroidota</taxon>
        <taxon>Flavobacteriia</taxon>
        <taxon>Flavobacteriales</taxon>
        <taxon>Flavobacteriaceae</taxon>
        <taxon>Pricia</taxon>
    </lineage>
</organism>
<keyword evidence="5 6" id="KW-0472">Membrane</keyword>
<evidence type="ECO:0000256" key="3">
    <source>
        <dbReference type="ARBA" id="ARBA00022692"/>
    </source>
</evidence>